<dbReference type="Pfam" id="PF04865">
    <property type="entry name" value="Baseplate_J"/>
    <property type="match status" value="1"/>
</dbReference>
<dbReference type="InterPro" id="IPR006949">
    <property type="entry name" value="Barrel_Baseplate_J-like"/>
</dbReference>
<dbReference type="PANTHER" id="PTHR37829">
    <property type="entry name" value="PHAGE-LIKE ELEMENT PBSX PROTEIN XKDT"/>
    <property type="match status" value="1"/>
</dbReference>
<proteinExistence type="predicted"/>
<dbReference type="EMBL" id="QVLU01000011">
    <property type="protein sequence ID" value="RGE71236.1"/>
    <property type="molecule type" value="Genomic_DNA"/>
</dbReference>
<dbReference type="InterPro" id="IPR052399">
    <property type="entry name" value="Phage_Baseplate_Assmbl_Protein"/>
</dbReference>
<organism evidence="2 3">
    <name type="scientific">Eisenbergiella massiliensis</name>
    <dbReference type="NCBI Taxonomy" id="1720294"/>
    <lineage>
        <taxon>Bacteria</taxon>
        <taxon>Bacillati</taxon>
        <taxon>Bacillota</taxon>
        <taxon>Clostridia</taxon>
        <taxon>Lachnospirales</taxon>
        <taxon>Lachnospiraceae</taxon>
        <taxon>Eisenbergiella</taxon>
    </lineage>
</organism>
<gene>
    <name evidence="2" type="ORF">DWY69_13675</name>
</gene>
<feature type="domain" description="Baseplate protein J-like barrel" evidence="1">
    <location>
        <begin position="108"/>
        <end position="187"/>
    </location>
</feature>
<accession>A0A3E3IW08</accession>
<sequence length="380" mass="42222">MLDDSILDEIFPVPKIEDLKEEKVEQLKQEGFVITNFESGGIFNMLLMIVLQIRIELIKLLRAILPHLYVSHATGTWLQLLSKDFSKELKKATKTCGELTISRDSKAEANTLTIPINTIFKTPKDINGEELRFFSTQAVVMLSTENTAKVPVEAEVAGSKYNLPAGQINRCMIHLEGIDTITNQVDWIKEVGADTEEEESLRERTLNAWAELSSRPIAMKYKNVCEAVEGVLYVRVDDLHPRGQGTIDIIVTSTAGEATESLLEKVRAAADGIKGEYDNLLIKSAVTVIQDVTVVITLPKMASDEGVATRANAIILDFFKISKDRNLNELMHVDLLYALKKGIPTMKNVKITEPAEDVLLDKDKVIVLGNVTVTITREDA</sequence>
<evidence type="ECO:0000259" key="1">
    <source>
        <dbReference type="Pfam" id="PF04865"/>
    </source>
</evidence>
<evidence type="ECO:0000313" key="2">
    <source>
        <dbReference type="EMBL" id="RGE71236.1"/>
    </source>
</evidence>
<dbReference type="AlphaFoldDB" id="A0A3E3IW08"/>
<protein>
    <submittedName>
        <fullName evidence="2">Baseplate J protein</fullName>
    </submittedName>
</protein>
<dbReference type="RefSeq" id="WP_117530950.1">
    <property type="nucleotide sequence ID" value="NZ_JBKVAZ010000005.1"/>
</dbReference>
<dbReference type="PANTHER" id="PTHR37829:SF3">
    <property type="entry name" value="PROTEIN JAYE-RELATED"/>
    <property type="match status" value="1"/>
</dbReference>
<name>A0A3E3IW08_9FIRM</name>
<evidence type="ECO:0000313" key="3">
    <source>
        <dbReference type="Proteomes" id="UP000261166"/>
    </source>
</evidence>
<dbReference type="Proteomes" id="UP000261166">
    <property type="component" value="Unassembled WGS sequence"/>
</dbReference>
<dbReference type="OrthoDB" id="66218at2"/>
<reference evidence="2 3" key="1">
    <citation type="submission" date="2018-08" db="EMBL/GenBank/DDBJ databases">
        <title>A genome reference for cultivated species of the human gut microbiota.</title>
        <authorList>
            <person name="Zou Y."/>
            <person name="Xue W."/>
            <person name="Luo G."/>
        </authorList>
    </citation>
    <scope>NUCLEOTIDE SEQUENCE [LARGE SCALE GENOMIC DNA]</scope>
    <source>
        <strain evidence="2 3">AF26-4BH</strain>
    </source>
</reference>
<comment type="caution">
    <text evidence="2">The sequence shown here is derived from an EMBL/GenBank/DDBJ whole genome shotgun (WGS) entry which is preliminary data.</text>
</comment>